<dbReference type="EMBL" id="LGTL01000011">
    <property type="protein sequence ID" value="KPA79095.1"/>
    <property type="molecule type" value="Genomic_DNA"/>
</dbReference>
<dbReference type="RefSeq" id="XP_015657536.1">
    <property type="nucleotide sequence ID" value="XM_015803711.1"/>
</dbReference>
<dbReference type="RefSeq" id="XP_015657533.1">
    <property type="nucleotide sequence ID" value="XM_015803708.1"/>
</dbReference>
<dbReference type="AlphaFoldDB" id="A0A0M9FZH4"/>
<dbReference type="OrthoDB" id="265748at2759"/>
<dbReference type="EMBL" id="LGTL01000011">
    <property type="protein sequence ID" value="KPA79096.1"/>
    <property type="molecule type" value="Genomic_DNA"/>
</dbReference>
<dbReference type="GeneID" id="26905908"/>
<accession>A0A0M9FZH4</accession>
<dbReference type="VEuPathDB" id="TriTrypDB:LpyrH10_11_0830"/>
<comment type="caution">
    <text evidence="3">The sequence shown here is derived from an EMBL/GenBank/DDBJ whole genome shotgun (WGS) entry which is preliminary data.</text>
</comment>
<dbReference type="RefSeq" id="XP_015657532.1">
    <property type="nucleotide sequence ID" value="XM_015803707.1"/>
</dbReference>
<proteinExistence type="predicted"/>
<protein>
    <recommendedName>
        <fullName evidence="2">RRM domain-containing protein</fullName>
    </recommendedName>
</protein>
<organism evidence="3 4">
    <name type="scientific">Leptomonas pyrrhocoris</name>
    <name type="common">Firebug parasite</name>
    <dbReference type="NCBI Taxonomy" id="157538"/>
    <lineage>
        <taxon>Eukaryota</taxon>
        <taxon>Discoba</taxon>
        <taxon>Euglenozoa</taxon>
        <taxon>Kinetoplastea</taxon>
        <taxon>Metakinetoplastina</taxon>
        <taxon>Trypanosomatida</taxon>
        <taxon>Trypanosomatidae</taxon>
        <taxon>Leishmaniinae</taxon>
        <taxon>Leptomonas</taxon>
    </lineage>
</organism>
<dbReference type="EMBL" id="LGTL01000011">
    <property type="protein sequence ID" value="KPA79093.1"/>
    <property type="molecule type" value="Genomic_DNA"/>
</dbReference>
<dbReference type="SUPFAM" id="SSF54928">
    <property type="entry name" value="RNA-binding domain, RBD"/>
    <property type="match status" value="1"/>
</dbReference>
<evidence type="ECO:0000313" key="3">
    <source>
        <dbReference type="EMBL" id="KPA79097.1"/>
    </source>
</evidence>
<dbReference type="RefSeq" id="XP_015657535.1">
    <property type="nucleotide sequence ID" value="XM_015803710.1"/>
</dbReference>
<feature type="domain" description="RRM" evidence="2">
    <location>
        <begin position="8"/>
        <end position="94"/>
    </location>
</feature>
<dbReference type="Proteomes" id="UP000037923">
    <property type="component" value="Unassembled WGS sequence"/>
</dbReference>
<dbReference type="EMBL" id="LGTL01000011">
    <property type="protein sequence ID" value="KPA79097.1"/>
    <property type="molecule type" value="Genomic_DNA"/>
</dbReference>
<dbReference type="GO" id="GO:0003723">
    <property type="term" value="F:RNA binding"/>
    <property type="evidence" value="ECO:0007669"/>
    <property type="project" value="UniProtKB-UniRule"/>
</dbReference>
<dbReference type="PROSITE" id="PS50102">
    <property type="entry name" value="RRM"/>
    <property type="match status" value="1"/>
</dbReference>
<dbReference type="InterPro" id="IPR012677">
    <property type="entry name" value="Nucleotide-bd_a/b_plait_sf"/>
</dbReference>
<gene>
    <name evidence="3" type="ORF">ABB37_05618</name>
</gene>
<keyword evidence="4" id="KW-1185">Reference proteome</keyword>
<dbReference type="InterPro" id="IPR035979">
    <property type="entry name" value="RBD_domain_sf"/>
</dbReference>
<reference evidence="3 4" key="1">
    <citation type="submission" date="2015-07" db="EMBL/GenBank/DDBJ databases">
        <title>High-quality genome of monoxenous trypanosomatid Leptomonas pyrrhocoris.</title>
        <authorList>
            <person name="Flegontov P."/>
            <person name="Butenko A."/>
            <person name="Firsov S."/>
            <person name="Vlcek C."/>
            <person name="Logacheva M.D."/>
            <person name="Field M."/>
            <person name="Filatov D."/>
            <person name="Flegontova O."/>
            <person name="Gerasimov E."/>
            <person name="Jackson A.P."/>
            <person name="Kelly S."/>
            <person name="Opperdoes F."/>
            <person name="O'Reilly A."/>
            <person name="Votypka J."/>
            <person name="Yurchenko V."/>
            <person name="Lukes J."/>
        </authorList>
    </citation>
    <scope>NUCLEOTIDE SEQUENCE [LARGE SCALE GENOMIC DNA]</scope>
    <source>
        <strain evidence="3">H10</strain>
    </source>
</reference>
<dbReference type="SMART" id="SM00360">
    <property type="entry name" value="RRM"/>
    <property type="match status" value="1"/>
</dbReference>
<evidence type="ECO:0000256" key="1">
    <source>
        <dbReference type="PROSITE-ProRule" id="PRU00176"/>
    </source>
</evidence>
<evidence type="ECO:0000313" key="4">
    <source>
        <dbReference type="Proteomes" id="UP000037923"/>
    </source>
</evidence>
<evidence type="ECO:0000259" key="2">
    <source>
        <dbReference type="PROSITE" id="PS50102"/>
    </source>
</evidence>
<dbReference type="RefSeq" id="XP_015657534.1">
    <property type="nucleotide sequence ID" value="XM_015803709.1"/>
</dbReference>
<dbReference type="EMBL" id="LGTL01000011">
    <property type="protein sequence ID" value="KPA79094.1"/>
    <property type="molecule type" value="Genomic_DNA"/>
</dbReference>
<sequence>MQQQQQQHVIVVTGLPPEGLTEDDVRQYLTSCGDIDSIFLFLASQMPTTSPSAAPPTSSAALVCFKNASSVAYAELLSGSVFKGKVIQLKRPAGAGAEGELFNSKTAADALRAELNASEEFDKDFSKSMTGWCVRARMRRAAKAMQAKAGQLASGTHENMAKAKQGALAMQLSVRYAVTNAREMRARVPLDDKELTAAQYDYTPTQPQWGEKSA</sequence>
<dbReference type="Gene3D" id="3.30.70.330">
    <property type="match status" value="1"/>
</dbReference>
<name>A0A0M9FZH4_LEPPY</name>
<dbReference type="InterPro" id="IPR000504">
    <property type="entry name" value="RRM_dom"/>
</dbReference>
<keyword evidence="1" id="KW-0694">RNA-binding</keyword>
<dbReference type="CDD" id="cd00590">
    <property type="entry name" value="RRM_SF"/>
    <property type="match status" value="1"/>
</dbReference>